<proteinExistence type="predicted"/>
<dbReference type="AlphaFoldDB" id="A0A5N6KHH0"/>
<dbReference type="Proteomes" id="UP000326757">
    <property type="component" value="Unassembled WGS sequence"/>
</dbReference>
<reference evidence="2 3" key="1">
    <citation type="submission" date="2019-06" db="EMBL/GenBank/DDBJ databases">
        <title>Genome Sequence of the Brown Rot Fungal Pathogen Monilinia laxa.</title>
        <authorList>
            <person name="De Miccolis Angelini R.M."/>
            <person name="Landi L."/>
            <person name="Abate D."/>
            <person name="Pollastro S."/>
            <person name="Romanazzi G."/>
            <person name="Faretra F."/>
        </authorList>
    </citation>
    <scope>NUCLEOTIDE SEQUENCE [LARGE SCALE GENOMIC DNA]</scope>
    <source>
        <strain evidence="2 3">Mlax316</strain>
    </source>
</reference>
<feature type="region of interest" description="Disordered" evidence="1">
    <location>
        <begin position="175"/>
        <end position="238"/>
    </location>
</feature>
<dbReference type="EMBL" id="VIGI01000002">
    <property type="protein sequence ID" value="KAB8303152.1"/>
    <property type="molecule type" value="Genomic_DNA"/>
</dbReference>
<protein>
    <submittedName>
        <fullName evidence="2">Uncharacterized protein</fullName>
    </submittedName>
</protein>
<feature type="region of interest" description="Disordered" evidence="1">
    <location>
        <begin position="66"/>
        <end position="134"/>
    </location>
</feature>
<feature type="compositionally biased region" description="Basic and acidic residues" evidence="1">
    <location>
        <begin position="83"/>
        <end position="94"/>
    </location>
</feature>
<dbReference type="OrthoDB" id="3526530at2759"/>
<keyword evidence="3" id="KW-1185">Reference proteome</keyword>
<feature type="compositionally biased region" description="Acidic residues" evidence="1">
    <location>
        <begin position="118"/>
        <end position="127"/>
    </location>
</feature>
<feature type="region of interest" description="Disordered" evidence="1">
    <location>
        <begin position="381"/>
        <end position="456"/>
    </location>
</feature>
<feature type="compositionally biased region" description="Basic and acidic residues" evidence="1">
    <location>
        <begin position="290"/>
        <end position="306"/>
    </location>
</feature>
<organism evidence="2 3">
    <name type="scientific">Monilinia laxa</name>
    <name type="common">Brown rot fungus</name>
    <name type="synonym">Sclerotinia laxa</name>
    <dbReference type="NCBI Taxonomy" id="61186"/>
    <lineage>
        <taxon>Eukaryota</taxon>
        <taxon>Fungi</taxon>
        <taxon>Dikarya</taxon>
        <taxon>Ascomycota</taxon>
        <taxon>Pezizomycotina</taxon>
        <taxon>Leotiomycetes</taxon>
        <taxon>Helotiales</taxon>
        <taxon>Sclerotiniaceae</taxon>
        <taxon>Monilinia</taxon>
    </lineage>
</organism>
<feature type="compositionally biased region" description="Polar residues" evidence="1">
    <location>
        <begin position="203"/>
        <end position="226"/>
    </location>
</feature>
<accession>A0A5N6KHH0</accession>
<evidence type="ECO:0000256" key="1">
    <source>
        <dbReference type="SAM" id="MobiDB-lite"/>
    </source>
</evidence>
<feature type="region of interest" description="Disordered" evidence="1">
    <location>
        <begin position="281"/>
        <end position="306"/>
    </location>
</feature>
<feature type="compositionally biased region" description="Acidic residues" evidence="1">
    <location>
        <begin position="413"/>
        <end position="426"/>
    </location>
</feature>
<feature type="compositionally biased region" description="Basic and acidic residues" evidence="1">
    <location>
        <begin position="192"/>
        <end position="202"/>
    </location>
</feature>
<evidence type="ECO:0000313" key="3">
    <source>
        <dbReference type="Proteomes" id="UP000326757"/>
    </source>
</evidence>
<sequence length="456" mass="51045">MLHTICFDHIQHTIKQVDDKPCPKNRSGIYKTKIINSECSLKNGEVLGDGRTFHHGSSRVRDVWEFDRDPDDPKSLWQRWQQKNHDKADQRSDSMDGDVSAGEDRMKLDAAAAAAAAADDDDDDDDDDSHRKRGKIAKNWKESIKKLKESRFKVAEDSHKEQPAAGRKTVNHVLESPKSVGFSSGGDQTPAEESKIKDKTDDTTLWSPTSSRSFSDPMINNTSTSVGKGHKRVNSRNDKGSVKFLNRADLYRPHPPRTDDFNFNPPFTGVHTYMSDISYSRHGSGSAYTSDDHMDRGSPEPKGKKKAIKYDTYRPNYPTSPLDVNTSFYAGDAAHANDKKKRTKAKNVSGYRSSTNAVGYLGPSDFAQRGGTSTVSGFTGHAFSNEESRGVFGNYDTTESYEREKKKHRVDRDESEERGENDEELMGMDGSDRMDEGGKQMAVDPFDIAEDTEMKE</sequence>
<evidence type="ECO:0000313" key="2">
    <source>
        <dbReference type="EMBL" id="KAB8303152.1"/>
    </source>
</evidence>
<name>A0A5N6KHH0_MONLA</name>
<gene>
    <name evidence="2" type="ORF">EYC80_004601</name>
</gene>
<comment type="caution">
    <text evidence="2">The sequence shown here is derived from an EMBL/GenBank/DDBJ whole genome shotgun (WGS) entry which is preliminary data.</text>
</comment>
<feature type="compositionally biased region" description="Acidic residues" evidence="1">
    <location>
        <begin position="447"/>
        <end position="456"/>
    </location>
</feature>